<accession>A0A9D3W891</accession>
<dbReference type="SUPFAM" id="SSF56219">
    <property type="entry name" value="DNase I-like"/>
    <property type="match status" value="1"/>
</dbReference>
<name>A0A9D3W891_9ROSI</name>
<dbReference type="AlphaFoldDB" id="A0A9D3W891"/>
<evidence type="ECO:0000313" key="1">
    <source>
        <dbReference type="EMBL" id="KAH1114596.1"/>
    </source>
</evidence>
<organism evidence="1 2">
    <name type="scientific">Gossypium stocksii</name>
    <dbReference type="NCBI Taxonomy" id="47602"/>
    <lineage>
        <taxon>Eukaryota</taxon>
        <taxon>Viridiplantae</taxon>
        <taxon>Streptophyta</taxon>
        <taxon>Embryophyta</taxon>
        <taxon>Tracheophyta</taxon>
        <taxon>Spermatophyta</taxon>
        <taxon>Magnoliopsida</taxon>
        <taxon>eudicotyledons</taxon>
        <taxon>Gunneridae</taxon>
        <taxon>Pentapetalae</taxon>
        <taxon>rosids</taxon>
        <taxon>malvids</taxon>
        <taxon>Malvales</taxon>
        <taxon>Malvaceae</taxon>
        <taxon>Malvoideae</taxon>
        <taxon>Gossypium</taxon>
    </lineage>
</organism>
<dbReference type="InterPro" id="IPR036691">
    <property type="entry name" value="Endo/exonu/phosph_ase_sf"/>
</dbReference>
<protein>
    <submittedName>
        <fullName evidence="1">Uncharacterized protein</fullName>
    </submittedName>
</protein>
<keyword evidence="2" id="KW-1185">Reference proteome</keyword>
<gene>
    <name evidence="1" type="ORF">J1N35_007974</name>
</gene>
<dbReference type="Proteomes" id="UP000828251">
    <property type="component" value="Unassembled WGS sequence"/>
</dbReference>
<dbReference type="EMBL" id="JAIQCV010000003">
    <property type="protein sequence ID" value="KAH1114596.1"/>
    <property type="molecule type" value="Genomic_DNA"/>
</dbReference>
<evidence type="ECO:0000313" key="2">
    <source>
        <dbReference type="Proteomes" id="UP000828251"/>
    </source>
</evidence>
<comment type="caution">
    <text evidence="1">The sequence shown here is derived from an EMBL/GenBank/DDBJ whole genome shotgun (WGS) entry which is preliminary data.</text>
</comment>
<proteinExistence type="predicted"/>
<reference evidence="1 2" key="1">
    <citation type="journal article" date="2021" name="Plant Biotechnol. J.">
        <title>Multi-omics assisted identification of the key and species-specific regulatory components of drought-tolerant mechanisms in Gossypium stocksii.</title>
        <authorList>
            <person name="Yu D."/>
            <person name="Ke L."/>
            <person name="Zhang D."/>
            <person name="Wu Y."/>
            <person name="Sun Y."/>
            <person name="Mei J."/>
            <person name="Sun J."/>
            <person name="Sun Y."/>
        </authorList>
    </citation>
    <scope>NUCLEOTIDE SEQUENCE [LARGE SCALE GENOMIC DNA]</scope>
    <source>
        <strain evidence="2">cv. E1</strain>
        <tissue evidence="1">Leaf</tissue>
    </source>
</reference>
<sequence length="89" mass="9760">MGSNACVGPHAHIGLAQVAHRAWPKNPHACVECPCRPTHPTWPSLSGSHGHTPATTRPCLVHDHVFIDHTAMSTHTAIHMSDHMPVWRQ</sequence>
<feature type="non-terminal residue" evidence="1">
    <location>
        <position position="89"/>
    </location>
</feature>